<dbReference type="AlphaFoldDB" id="N8WDK3"/>
<dbReference type="GO" id="GO:0046677">
    <property type="term" value="P:response to antibiotic"/>
    <property type="evidence" value="ECO:0007669"/>
    <property type="project" value="UniProtKB-KW"/>
</dbReference>
<dbReference type="Pfam" id="PF00905">
    <property type="entry name" value="Transpeptidase"/>
    <property type="match status" value="1"/>
</dbReference>
<evidence type="ECO:0000256" key="5">
    <source>
        <dbReference type="ARBA" id="ARBA00022801"/>
    </source>
</evidence>
<dbReference type="EC" id="3.5.2.6" evidence="3"/>
<dbReference type="EMBL" id="APPH01000006">
    <property type="protein sequence ID" value="ENV10177.1"/>
    <property type="molecule type" value="Genomic_DNA"/>
</dbReference>
<name>N8WDK3_9GAMM</name>
<dbReference type="GO" id="GO:0005886">
    <property type="term" value="C:plasma membrane"/>
    <property type="evidence" value="ECO:0007669"/>
    <property type="project" value="TreeGrafter"/>
</dbReference>
<keyword evidence="5" id="KW-0378">Hydrolase</keyword>
<evidence type="ECO:0000259" key="7">
    <source>
        <dbReference type="Pfam" id="PF00905"/>
    </source>
</evidence>
<dbReference type="Proteomes" id="UP000013209">
    <property type="component" value="Unassembled WGS sequence"/>
</dbReference>
<evidence type="ECO:0000313" key="9">
    <source>
        <dbReference type="Proteomes" id="UP000013209"/>
    </source>
</evidence>
<dbReference type="PANTHER" id="PTHR30627">
    <property type="entry name" value="PEPTIDOGLYCAN D,D-TRANSPEPTIDASE"/>
    <property type="match status" value="1"/>
</dbReference>
<evidence type="ECO:0000256" key="4">
    <source>
        <dbReference type="ARBA" id="ARBA00022729"/>
    </source>
</evidence>
<dbReference type="Gene3D" id="3.40.710.10">
    <property type="entry name" value="DD-peptidase/beta-lactamase superfamily"/>
    <property type="match status" value="1"/>
</dbReference>
<dbReference type="InterPro" id="IPR012338">
    <property type="entry name" value="Beta-lactam/transpept-like"/>
</dbReference>
<evidence type="ECO:0000313" key="8">
    <source>
        <dbReference type="EMBL" id="ENV10177.1"/>
    </source>
</evidence>
<dbReference type="CARD" id="ARO:3001742">
    <property type="molecule name" value="OXA-287"/>
    <property type="mechanism identifier" value="ARO:0001004"/>
    <property type="mechanism name" value="antibiotic inactivation"/>
</dbReference>
<comment type="similarity">
    <text evidence="2">Belongs to the class-D beta-lactamase family.</text>
</comment>
<evidence type="ECO:0000256" key="3">
    <source>
        <dbReference type="ARBA" id="ARBA00012865"/>
    </source>
</evidence>
<dbReference type="PATRIC" id="fig|1144672.3.peg.1292"/>
<organism evidence="8 9">
    <name type="scientific">Acinetobacter higginsii</name>
    <dbReference type="NCBI Taxonomy" id="70347"/>
    <lineage>
        <taxon>Bacteria</taxon>
        <taxon>Pseudomonadati</taxon>
        <taxon>Pseudomonadota</taxon>
        <taxon>Gammaproteobacteria</taxon>
        <taxon>Moraxellales</taxon>
        <taxon>Moraxellaceae</taxon>
        <taxon>Acinetobacter</taxon>
    </lineage>
</organism>
<gene>
    <name evidence="8" type="ORF">F966_01349</name>
</gene>
<evidence type="ECO:0000256" key="6">
    <source>
        <dbReference type="ARBA" id="ARBA00023251"/>
    </source>
</evidence>
<keyword evidence="6" id="KW-0046">Antibiotic resistance</keyword>
<comment type="catalytic activity">
    <reaction evidence="1">
        <text>a beta-lactam + H2O = a substituted beta-amino acid</text>
        <dbReference type="Rhea" id="RHEA:20401"/>
        <dbReference type="ChEBI" id="CHEBI:15377"/>
        <dbReference type="ChEBI" id="CHEBI:35627"/>
        <dbReference type="ChEBI" id="CHEBI:140347"/>
        <dbReference type="EC" id="3.5.2.6"/>
    </reaction>
</comment>
<feature type="domain" description="Penicillin-binding protein transpeptidase" evidence="7">
    <location>
        <begin position="101"/>
        <end position="318"/>
    </location>
</feature>
<protein>
    <recommendedName>
        <fullName evidence="3">beta-lactamase</fullName>
        <ecNumber evidence="3">3.5.2.6</ecNumber>
    </recommendedName>
</protein>
<dbReference type="InterPro" id="IPR050515">
    <property type="entry name" value="Beta-lactam/transpept"/>
</dbReference>
<accession>N8WDK3</accession>
<reference evidence="8 9" key="1">
    <citation type="submission" date="2013-02" db="EMBL/GenBank/DDBJ databases">
        <title>The Genome Sequence of Acinetobacter sp. CIP 56.2.</title>
        <authorList>
            <consortium name="The Broad Institute Genome Sequencing Platform"/>
            <consortium name="The Broad Institute Genome Sequencing Center for Infectious Disease"/>
            <person name="Cerqueira G."/>
            <person name="Feldgarden M."/>
            <person name="Courvalin P."/>
            <person name="Perichon B."/>
            <person name="Grillot-Courvalin C."/>
            <person name="Clermont D."/>
            <person name="Rocha E."/>
            <person name="Yoon E.-J."/>
            <person name="Nemec A."/>
            <person name="Walker B."/>
            <person name="Young S.K."/>
            <person name="Zeng Q."/>
            <person name="Gargeya S."/>
            <person name="Fitzgerald M."/>
            <person name="Haas B."/>
            <person name="Abouelleil A."/>
            <person name="Alvarado L."/>
            <person name="Arachchi H.M."/>
            <person name="Berlin A.M."/>
            <person name="Chapman S.B."/>
            <person name="Dewar J."/>
            <person name="Goldberg J."/>
            <person name="Griggs A."/>
            <person name="Gujja S."/>
            <person name="Hansen M."/>
            <person name="Howarth C."/>
            <person name="Imamovic A."/>
            <person name="Larimer J."/>
            <person name="McCowan C."/>
            <person name="Murphy C."/>
            <person name="Neiman D."/>
            <person name="Pearson M."/>
            <person name="Priest M."/>
            <person name="Roberts A."/>
            <person name="Saif S."/>
            <person name="Shea T."/>
            <person name="Sisk P."/>
            <person name="Sykes S."/>
            <person name="Wortman J."/>
            <person name="Nusbaum C."/>
            <person name="Birren B."/>
        </authorList>
    </citation>
    <scope>NUCLEOTIDE SEQUENCE [LARGE SCALE GENOMIC DNA]</scope>
    <source>
        <strain evidence="8 9">CIP 56.2</strain>
    </source>
</reference>
<dbReference type="NCBIfam" id="NF012161">
    <property type="entry name" value="bla_class_D_main"/>
    <property type="match status" value="1"/>
</dbReference>
<dbReference type="NCBIfam" id="NF000520">
    <property type="entry name" value="blaOXA-286_like"/>
    <property type="match status" value="1"/>
</dbReference>
<evidence type="ECO:0000256" key="2">
    <source>
        <dbReference type="ARBA" id="ARBA00007898"/>
    </source>
</evidence>
<dbReference type="KEGG" id="ag:ENV10177"/>
<dbReference type="HOGENOM" id="CLU_035412_3_1_6"/>
<dbReference type="GO" id="GO:0071555">
    <property type="term" value="P:cell wall organization"/>
    <property type="evidence" value="ECO:0007669"/>
    <property type="project" value="TreeGrafter"/>
</dbReference>
<keyword evidence="4" id="KW-0732">Signal</keyword>
<sequence>MFLHHRFTSSAFPKAELFFVCFLQSIDENNTTEQRRQNTYSDRLFYFSSFMMMSKKLKCLALFTAVFFAIPMTACQSFSQQKQQFSTQKNEQQQISSLFQSAQTSGVLMIYDGKKIQSYGNDLDRAEQRYIPASTFKMLNALIGIQHHKTTPDEVFKWDGKKRAFSSWEKDLTLAEAMQASAVPVYQELARRIGLELMTREVKRVGYGNKNIGTQVDNFWLVGPLKITPIEEVRFAYALAKQKLPFDQPTQQQVKAMLLVDQIQGTKIYAKSGWGMDVSPQVGWWTGWIEQPNGKITAFSLNMQMSQPEHADARKVIVYQALQELGLLAH</sequence>
<dbReference type="PANTHER" id="PTHR30627:SF6">
    <property type="entry name" value="BETA-LACTAMASE YBXI-RELATED"/>
    <property type="match status" value="1"/>
</dbReference>
<dbReference type="eggNOG" id="COG2602">
    <property type="taxonomic scope" value="Bacteria"/>
</dbReference>
<dbReference type="GO" id="GO:0008800">
    <property type="term" value="F:beta-lactamase activity"/>
    <property type="evidence" value="ECO:0007669"/>
    <property type="project" value="UniProtKB-EC"/>
</dbReference>
<dbReference type="SUPFAM" id="SSF56601">
    <property type="entry name" value="beta-lactamase/transpeptidase-like"/>
    <property type="match status" value="1"/>
</dbReference>
<comment type="caution">
    <text evidence="8">The sequence shown here is derived from an EMBL/GenBank/DDBJ whole genome shotgun (WGS) entry which is preliminary data.</text>
</comment>
<evidence type="ECO:0000256" key="1">
    <source>
        <dbReference type="ARBA" id="ARBA00001526"/>
    </source>
</evidence>
<proteinExistence type="inferred from homology"/>
<dbReference type="GO" id="GO:0008658">
    <property type="term" value="F:penicillin binding"/>
    <property type="evidence" value="ECO:0007669"/>
    <property type="project" value="InterPro"/>
</dbReference>
<dbReference type="InterPro" id="IPR001460">
    <property type="entry name" value="PCN-bd_Tpept"/>
</dbReference>